<dbReference type="Pfam" id="PF02535">
    <property type="entry name" value="Zip"/>
    <property type="match status" value="1"/>
</dbReference>
<evidence type="ECO:0000256" key="1">
    <source>
        <dbReference type="ARBA" id="ARBA00004141"/>
    </source>
</evidence>
<dbReference type="PANTHER" id="PTHR12191">
    <property type="entry name" value="SOLUTE CARRIER FAMILY 39"/>
    <property type="match status" value="1"/>
</dbReference>
<dbReference type="InterPro" id="IPR003689">
    <property type="entry name" value="ZIP"/>
</dbReference>
<feature type="transmembrane region" description="Helical" evidence="6">
    <location>
        <begin position="319"/>
        <end position="341"/>
    </location>
</feature>
<name>A0A3S3PHX9_9ACAR</name>
<evidence type="ECO:0000313" key="8">
    <source>
        <dbReference type="Proteomes" id="UP000285301"/>
    </source>
</evidence>
<dbReference type="InterPro" id="IPR050799">
    <property type="entry name" value="ZIP_Transporter"/>
</dbReference>
<dbReference type="AlphaFoldDB" id="A0A3S3PHX9"/>
<dbReference type="PANTHER" id="PTHR12191:SF37">
    <property type="entry name" value="ZINC TRANSPORTER FOI"/>
    <property type="match status" value="1"/>
</dbReference>
<evidence type="ECO:0000256" key="4">
    <source>
        <dbReference type="ARBA" id="ARBA00022989"/>
    </source>
</evidence>
<dbReference type="EMBL" id="NCKU01009266">
    <property type="protein sequence ID" value="RWS01400.1"/>
    <property type="molecule type" value="Genomic_DNA"/>
</dbReference>
<dbReference type="GO" id="GO:0005886">
    <property type="term" value="C:plasma membrane"/>
    <property type="evidence" value="ECO:0007669"/>
    <property type="project" value="TreeGrafter"/>
</dbReference>
<gene>
    <name evidence="7" type="ORF">B4U79_13220</name>
</gene>
<dbReference type="GO" id="GO:0030003">
    <property type="term" value="P:intracellular monoatomic cation homeostasis"/>
    <property type="evidence" value="ECO:0007669"/>
    <property type="project" value="TreeGrafter"/>
</dbReference>
<feature type="transmembrane region" description="Helical" evidence="6">
    <location>
        <begin position="193"/>
        <end position="213"/>
    </location>
</feature>
<dbReference type="GO" id="GO:0005385">
    <property type="term" value="F:zinc ion transmembrane transporter activity"/>
    <property type="evidence" value="ECO:0007669"/>
    <property type="project" value="TreeGrafter"/>
</dbReference>
<feature type="transmembrane region" description="Helical" evidence="6">
    <location>
        <begin position="124"/>
        <end position="149"/>
    </location>
</feature>
<sequence length="455" mass="50741">MLAKNQTVNEKVLEKFIKDMRRGKINQKLSHERAASICNDTDTNFFRDKYSYLDKQTIQSLCLTATSCQSSKNFVNLVNSSPDEQLTVPQGIARLCPLILFQLRDRSCATRSSSAKQRPSIGAVWGYAILFVTLISVGSMIGVIMIPFLGKNSYHYVLNLFEGLAVGSLAGSALFHLIPEAFDLEHVIGPDFLYKTLVIFSGIYLFFWIERIMKMIVDMRREKELERAPKAIASVRKSSDQKHVEAGRHHIDKSDFNNSNDLELSTRNETQVNGGNIEAPKHRHNHVHSKQSCTSISTIAWMIIFGDGFYNFIYGLSIGASFTTSIMSGIAISLTVLCEELPHEFKNFAVLLGSGMSTRQVVGYNFLSACTFYIGMALGILLGQTEGRTYILAFAGGMFLYISLEDVMSELISGLDDASTKSKSFSLKILLVQNFGILTGITILFCLAKFMPHHH</sequence>
<reference evidence="7 8" key="1">
    <citation type="journal article" date="2018" name="Gigascience">
        <title>Genomes of trombidid mites reveal novel predicted allergens and laterally-transferred genes associated with secondary metabolism.</title>
        <authorList>
            <person name="Dong X."/>
            <person name="Chaisiri K."/>
            <person name="Xia D."/>
            <person name="Armstrong S.D."/>
            <person name="Fang Y."/>
            <person name="Donnelly M.J."/>
            <person name="Kadowaki T."/>
            <person name="McGarry J.W."/>
            <person name="Darby A.C."/>
            <person name="Makepeace B.L."/>
        </authorList>
    </citation>
    <scope>NUCLEOTIDE SEQUENCE [LARGE SCALE GENOMIC DNA]</scope>
    <source>
        <strain evidence="7">UoL-WK</strain>
    </source>
</reference>
<dbReference type="OrthoDB" id="200954at2759"/>
<comment type="similarity">
    <text evidence="2">Belongs to the ZIP transporter (TC 2.A.5) family.</text>
</comment>
<dbReference type="GO" id="GO:0140410">
    <property type="term" value="F:monoatomic cation:bicarbonate symporter activity"/>
    <property type="evidence" value="ECO:0007669"/>
    <property type="project" value="TreeGrafter"/>
</dbReference>
<evidence type="ECO:0000256" key="6">
    <source>
        <dbReference type="SAM" id="Phobius"/>
    </source>
</evidence>
<evidence type="ECO:0000313" key="7">
    <source>
        <dbReference type="EMBL" id="RWS01400.1"/>
    </source>
</evidence>
<feature type="transmembrane region" description="Helical" evidence="6">
    <location>
        <begin position="429"/>
        <end position="451"/>
    </location>
</feature>
<protein>
    <recommendedName>
        <fullName evidence="9">Zinc transporter ZIP14-like protein</fullName>
    </recommendedName>
</protein>
<keyword evidence="5 6" id="KW-0472">Membrane</keyword>
<keyword evidence="3 6" id="KW-0812">Transmembrane</keyword>
<feature type="transmembrane region" description="Helical" evidence="6">
    <location>
        <begin position="156"/>
        <end position="178"/>
    </location>
</feature>
<dbReference type="GO" id="GO:0071578">
    <property type="term" value="P:zinc ion import across plasma membrane"/>
    <property type="evidence" value="ECO:0007669"/>
    <property type="project" value="TreeGrafter"/>
</dbReference>
<keyword evidence="4 6" id="KW-1133">Transmembrane helix</keyword>
<comment type="subcellular location">
    <subcellularLocation>
        <location evidence="1">Membrane</location>
        <topology evidence="1">Multi-pass membrane protein</topology>
    </subcellularLocation>
</comment>
<feature type="transmembrane region" description="Helical" evidence="6">
    <location>
        <begin position="389"/>
        <end position="408"/>
    </location>
</feature>
<organism evidence="7 8">
    <name type="scientific">Dinothrombium tinctorium</name>
    <dbReference type="NCBI Taxonomy" id="1965070"/>
    <lineage>
        <taxon>Eukaryota</taxon>
        <taxon>Metazoa</taxon>
        <taxon>Ecdysozoa</taxon>
        <taxon>Arthropoda</taxon>
        <taxon>Chelicerata</taxon>
        <taxon>Arachnida</taxon>
        <taxon>Acari</taxon>
        <taxon>Acariformes</taxon>
        <taxon>Trombidiformes</taxon>
        <taxon>Prostigmata</taxon>
        <taxon>Anystina</taxon>
        <taxon>Parasitengona</taxon>
        <taxon>Trombidioidea</taxon>
        <taxon>Trombidiidae</taxon>
        <taxon>Dinothrombium</taxon>
    </lineage>
</organism>
<feature type="transmembrane region" description="Helical" evidence="6">
    <location>
        <begin position="362"/>
        <end position="383"/>
    </location>
</feature>
<keyword evidence="8" id="KW-1185">Reference proteome</keyword>
<comment type="caution">
    <text evidence="7">The sequence shown here is derived from an EMBL/GenBank/DDBJ whole genome shotgun (WGS) entry which is preliminary data.</text>
</comment>
<accession>A0A3S3PHX9</accession>
<evidence type="ECO:0000256" key="2">
    <source>
        <dbReference type="ARBA" id="ARBA00006939"/>
    </source>
</evidence>
<evidence type="ECO:0000256" key="3">
    <source>
        <dbReference type="ARBA" id="ARBA00022692"/>
    </source>
</evidence>
<evidence type="ECO:0008006" key="9">
    <source>
        <dbReference type="Google" id="ProtNLM"/>
    </source>
</evidence>
<evidence type="ECO:0000256" key="5">
    <source>
        <dbReference type="ARBA" id="ARBA00023136"/>
    </source>
</evidence>
<proteinExistence type="inferred from homology"/>
<dbReference type="Proteomes" id="UP000285301">
    <property type="component" value="Unassembled WGS sequence"/>
</dbReference>